<comment type="caution">
    <text evidence="9">The sequence shown here is derived from an EMBL/GenBank/DDBJ whole genome shotgun (WGS) entry which is preliminary data.</text>
</comment>
<feature type="transmembrane region" description="Helical" evidence="7">
    <location>
        <begin position="134"/>
        <end position="156"/>
    </location>
</feature>
<dbReference type="Pfam" id="PF00528">
    <property type="entry name" value="BPD_transp_1"/>
    <property type="match status" value="1"/>
</dbReference>
<dbReference type="InterPro" id="IPR025966">
    <property type="entry name" value="OppC_N"/>
</dbReference>
<accession>A0A135L7Y1</accession>
<dbReference type="PANTHER" id="PTHR43386">
    <property type="entry name" value="OLIGOPEPTIDE TRANSPORT SYSTEM PERMEASE PROTEIN APPC"/>
    <property type="match status" value="1"/>
</dbReference>
<comment type="similarity">
    <text evidence="7">Belongs to the binding-protein-dependent transport system permease family.</text>
</comment>
<protein>
    <submittedName>
        <fullName evidence="9">Peptide ABC transporter permease</fullName>
    </submittedName>
</protein>
<feature type="transmembrane region" description="Helical" evidence="7">
    <location>
        <begin position="101"/>
        <end position="127"/>
    </location>
</feature>
<evidence type="ECO:0000256" key="1">
    <source>
        <dbReference type="ARBA" id="ARBA00004651"/>
    </source>
</evidence>
<keyword evidence="4 7" id="KW-0812">Transmembrane</keyword>
<dbReference type="Gene3D" id="1.10.3720.10">
    <property type="entry name" value="MetI-like"/>
    <property type="match status" value="1"/>
</dbReference>
<dbReference type="GO" id="GO:0005886">
    <property type="term" value="C:plasma membrane"/>
    <property type="evidence" value="ECO:0007669"/>
    <property type="project" value="UniProtKB-SubCell"/>
</dbReference>
<organism evidence="9 10">
    <name type="scientific">Tepidibacillus decaturensis</name>
    <dbReference type="NCBI Taxonomy" id="1413211"/>
    <lineage>
        <taxon>Bacteria</taxon>
        <taxon>Bacillati</taxon>
        <taxon>Bacillota</taxon>
        <taxon>Bacilli</taxon>
        <taxon>Bacillales</taxon>
        <taxon>Bacillaceae</taxon>
        <taxon>Tepidibacillus</taxon>
    </lineage>
</organism>
<evidence type="ECO:0000256" key="3">
    <source>
        <dbReference type="ARBA" id="ARBA00022475"/>
    </source>
</evidence>
<dbReference type="AlphaFoldDB" id="A0A135L7Y1"/>
<dbReference type="CDD" id="cd06261">
    <property type="entry name" value="TM_PBP2"/>
    <property type="match status" value="1"/>
</dbReference>
<dbReference type="InterPro" id="IPR000515">
    <property type="entry name" value="MetI-like"/>
</dbReference>
<name>A0A135L7Y1_9BACI</name>
<dbReference type="Proteomes" id="UP000070352">
    <property type="component" value="Unassembled WGS sequence"/>
</dbReference>
<keyword evidence="10" id="KW-1185">Reference proteome</keyword>
<evidence type="ECO:0000256" key="2">
    <source>
        <dbReference type="ARBA" id="ARBA00022448"/>
    </source>
</evidence>
<comment type="subcellular location">
    <subcellularLocation>
        <location evidence="1 7">Cell membrane</location>
        <topology evidence="1 7">Multi-pass membrane protein</topology>
    </subcellularLocation>
</comment>
<sequence length="301" mass="32712">MLEVTIVNDTSTKTSKKKKAGIFKKATKNVWALIGILLVLISILSATFAPVIAPFEPDQADLRARLAPPSWADESGESPYLLGSDQVGRDLLTRIIYGARISLMVGIISVLISMVIGVILGLIAGYFGKWADDLIMRLGDIQLALPFILIAILMMAIIGNGLWKLIIVLGISNWVGFARLVRGQVMSVKEMEYVQAARSIGASHIRIMRKHLLPNVASSIIVLATLNVAVNILLEASLTFIGLGVDPSIPAWGSMLADGRNYIDSAWWVATFPGIAIMMTVLGFNLVGDWLRDEFDPNLKA</sequence>
<evidence type="ECO:0000256" key="6">
    <source>
        <dbReference type="ARBA" id="ARBA00023136"/>
    </source>
</evidence>
<feature type="domain" description="ABC transmembrane type-1" evidence="8">
    <location>
        <begin position="99"/>
        <end position="288"/>
    </location>
</feature>
<feature type="transmembrane region" description="Helical" evidence="7">
    <location>
        <begin position="216"/>
        <end position="245"/>
    </location>
</feature>
<keyword evidence="2 7" id="KW-0813">Transport</keyword>
<evidence type="ECO:0000256" key="4">
    <source>
        <dbReference type="ARBA" id="ARBA00022692"/>
    </source>
</evidence>
<evidence type="ECO:0000313" key="10">
    <source>
        <dbReference type="Proteomes" id="UP000070352"/>
    </source>
</evidence>
<gene>
    <name evidence="9" type="ORF">U473_11685</name>
</gene>
<keyword evidence="5 7" id="KW-1133">Transmembrane helix</keyword>
<evidence type="ECO:0000256" key="7">
    <source>
        <dbReference type="RuleBase" id="RU363032"/>
    </source>
</evidence>
<evidence type="ECO:0000313" key="9">
    <source>
        <dbReference type="EMBL" id="KXG45088.1"/>
    </source>
</evidence>
<dbReference type="PANTHER" id="PTHR43386:SF1">
    <property type="entry name" value="D,D-DIPEPTIDE TRANSPORT SYSTEM PERMEASE PROTEIN DDPC-RELATED"/>
    <property type="match status" value="1"/>
</dbReference>
<reference evidence="9 10" key="1">
    <citation type="submission" date="2016-02" db="EMBL/GenBank/DDBJ databases">
        <title>Draft Genome for Tepidibacillus decaturensis nov. sp. Strain Z9, an Anaerobic, Moderately Thermophilic and Heterotrophic Bacterium from Deep Subsurface of the Illinois Basin, USA.</title>
        <authorList>
            <person name="Dong Y."/>
            <person name="Chang J.Y."/>
            <person name="Sanford R."/>
            <person name="Fouke B.W."/>
        </authorList>
    </citation>
    <scope>NUCLEOTIDE SEQUENCE [LARGE SCALE GENOMIC DNA]</scope>
    <source>
        <strain evidence="9 10">Z9</strain>
    </source>
</reference>
<dbReference type="InterPro" id="IPR050366">
    <property type="entry name" value="BP-dependent_transpt_permease"/>
</dbReference>
<dbReference type="Pfam" id="PF12911">
    <property type="entry name" value="OppC_N"/>
    <property type="match status" value="1"/>
</dbReference>
<keyword evidence="3" id="KW-1003">Cell membrane</keyword>
<evidence type="ECO:0000259" key="8">
    <source>
        <dbReference type="PROSITE" id="PS50928"/>
    </source>
</evidence>
<evidence type="ECO:0000256" key="5">
    <source>
        <dbReference type="ARBA" id="ARBA00022989"/>
    </source>
</evidence>
<keyword evidence="6 7" id="KW-0472">Membrane</keyword>
<feature type="transmembrane region" description="Helical" evidence="7">
    <location>
        <begin position="30"/>
        <end position="53"/>
    </location>
</feature>
<dbReference type="InterPro" id="IPR035906">
    <property type="entry name" value="MetI-like_sf"/>
</dbReference>
<proteinExistence type="inferred from homology"/>
<dbReference type="EMBL" id="LSKU01000001">
    <property type="protein sequence ID" value="KXG45088.1"/>
    <property type="molecule type" value="Genomic_DNA"/>
</dbReference>
<dbReference type="SUPFAM" id="SSF161098">
    <property type="entry name" value="MetI-like"/>
    <property type="match status" value="1"/>
</dbReference>
<dbReference type="GO" id="GO:0055085">
    <property type="term" value="P:transmembrane transport"/>
    <property type="evidence" value="ECO:0007669"/>
    <property type="project" value="InterPro"/>
</dbReference>
<feature type="transmembrane region" description="Helical" evidence="7">
    <location>
        <begin position="265"/>
        <end position="287"/>
    </location>
</feature>
<dbReference type="STRING" id="1413211.U473_11685"/>
<dbReference type="PROSITE" id="PS50928">
    <property type="entry name" value="ABC_TM1"/>
    <property type="match status" value="1"/>
</dbReference>